<evidence type="ECO:0000256" key="2">
    <source>
        <dbReference type="SAM" id="Phobius"/>
    </source>
</evidence>
<name>A0A0K1PSB1_9BACT</name>
<feature type="region of interest" description="Disordered" evidence="1">
    <location>
        <begin position="56"/>
        <end position="92"/>
    </location>
</feature>
<organism evidence="3 4">
    <name type="scientific">Labilithrix luteola</name>
    <dbReference type="NCBI Taxonomy" id="1391654"/>
    <lineage>
        <taxon>Bacteria</taxon>
        <taxon>Pseudomonadati</taxon>
        <taxon>Myxococcota</taxon>
        <taxon>Polyangia</taxon>
        <taxon>Polyangiales</taxon>
        <taxon>Labilitrichaceae</taxon>
        <taxon>Labilithrix</taxon>
    </lineage>
</organism>
<dbReference type="RefSeq" id="WP_146647373.1">
    <property type="nucleotide sequence ID" value="NZ_CP012333.1"/>
</dbReference>
<evidence type="ECO:0008006" key="5">
    <source>
        <dbReference type="Google" id="ProtNLM"/>
    </source>
</evidence>
<feature type="transmembrane region" description="Helical" evidence="2">
    <location>
        <begin position="20"/>
        <end position="40"/>
    </location>
</feature>
<protein>
    <recommendedName>
        <fullName evidence="5">TonB C-terminal domain-containing protein</fullName>
    </recommendedName>
</protein>
<dbReference type="NCBIfam" id="NF033768">
    <property type="entry name" value="myxo_SS_tail"/>
    <property type="match status" value="1"/>
</dbReference>
<dbReference type="KEGG" id="llu:AKJ09_02683"/>
<keyword evidence="2" id="KW-0812">Transmembrane</keyword>
<dbReference type="AlphaFoldDB" id="A0A0K1PSB1"/>
<keyword evidence="2" id="KW-0472">Membrane</keyword>
<accession>A0A0K1PSB1</accession>
<evidence type="ECO:0000313" key="4">
    <source>
        <dbReference type="Proteomes" id="UP000064967"/>
    </source>
</evidence>
<keyword evidence="2" id="KW-1133">Transmembrane helix</keyword>
<reference evidence="3 4" key="1">
    <citation type="submission" date="2015-08" db="EMBL/GenBank/DDBJ databases">
        <authorList>
            <person name="Babu N.S."/>
            <person name="Beckwith C.J."/>
            <person name="Beseler K.G."/>
            <person name="Brison A."/>
            <person name="Carone J.V."/>
            <person name="Caskin T.P."/>
            <person name="Diamond M."/>
            <person name="Durham M.E."/>
            <person name="Foxe J.M."/>
            <person name="Go M."/>
            <person name="Henderson B.A."/>
            <person name="Jones I.B."/>
            <person name="McGettigan J.A."/>
            <person name="Micheletti S.J."/>
            <person name="Nasrallah M.E."/>
            <person name="Ortiz D."/>
            <person name="Piller C.R."/>
            <person name="Privatt S.R."/>
            <person name="Schneider S.L."/>
            <person name="Sharp S."/>
            <person name="Smith T.C."/>
            <person name="Stanton J.D."/>
            <person name="Ullery H.E."/>
            <person name="Wilson R.J."/>
            <person name="Serrano M.G."/>
            <person name="Buck G."/>
            <person name="Lee V."/>
            <person name="Wang Y."/>
            <person name="Carvalho R."/>
            <person name="Voegtly L."/>
            <person name="Shi R."/>
            <person name="Duckworth R."/>
            <person name="Johnson A."/>
            <person name="Loviza R."/>
            <person name="Walstead R."/>
            <person name="Shah Z."/>
            <person name="Kiflezghi M."/>
            <person name="Wade K."/>
            <person name="Ball S.L."/>
            <person name="Bradley K.W."/>
            <person name="Asai D.J."/>
            <person name="Bowman C.A."/>
            <person name="Russell D.A."/>
            <person name="Pope W.H."/>
            <person name="Jacobs-Sera D."/>
            <person name="Hendrix R.W."/>
            <person name="Hatfull G.F."/>
        </authorList>
    </citation>
    <scope>NUCLEOTIDE SEQUENCE [LARGE SCALE GENOMIC DNA]</scope>
    <source>
        <strain evidence="3 4">DSM 27648</strain>
    </source>
</reference>
<evidence type="ECO:0000256" key="1">
    <source>
        <dbReference type="SAM" id="MobiDB-lite"/>
    </source>
</evidence>
<gene>
    <name evidence="3" type="ORF">AKJ09_02683</name>
</gene>
<dbReference type="EMBL" id="CP012333">
    <property type="protein sequence ID" value="AKU96019.1"/>
    <property type="molecule type" value="Genomic_DNA"/>
</dbReference>
<keyword evidence="4" id="KW-1185">Reference proteome</keyword>
<dbReference type="Gene3D" id="3.30.1150.10">
    <property type="match status" value="1"/>
</dbReference>
<dbReference type="InterPro" id="IPR049806">
    <property type="entry name" value="MasK-like_C"/>
</dbReference>
<evidence type="ECO:0000313" key="3">
    <source>
        <dbReference type="EMBL" id="AKU96019.1"/>
    </source>
</evidence>
<sequence length="204" mass="20721">MSSNAPRPSTPPAGVPSSGNGKYIVVAALLLLGVGGFIAWKSTQKGPEAVTISMVPDASAPTAPPPSRNEEDDIPPPAPVEDAGQDAGKKVGTTAPANTGCEVKTCTGQSYAELDSALMYRVKQSRRRCYDPALAQDSTLRGKATVSVRIGTNGQVCNAGVVSSDLGNPAVASCVANSFRGSSLPAPKGGCVDVNIPVNFVPGQ</sequence>
<dbReference type="STRING" id="1391654.AKJ09_02683"/>
<dbReference type="Proteomes" id="UP000064967">
    <property type="component" value="Chromosome"/>
</dbReference>
<dbReference type="OrthoDB" id="5515227at2"/>
<dbReference type="SUPFAM" id="SSF74653">
    <property type="entry name" value="TolA/TonB C-terminal domain"/>
    <property type="match status" value="1"/>
</dbReference>
<proteinExistence type="predicted"/>